<evidence type="ECO:0000256" key="3">
    <source>
        <dbReference type="ARBA" id="ARBA00023012"/>
    </source>
</evidence>
<dbReference type="Proteomes" id="UP000237347">
    <property type="component" value="Unassembled WGS sequence"/>
</dbReference>
<dbReference type="NCBIfam" id="TIGR01557">
    <property type="entry name" value="myb_SHAQKYF"/>
    <property type="match status" value="1"/>
</dbReference>
<gene>
    <name evidence="12" type="primary">ARR10_0</name>
    <name evidence="12" type="ORF">CFP56_037054</name>
</gene>
<dbReference type="CDD" id="cd17584">
    <property type="entry name" value="REC_typeB_ARR-like"/>
    <property type="match status" value="1"/>
</dbReference>
<name>A0AAW0J5C0_QUESU</name>
<dbReference type="SUPFAM" id="SSF46689">
    <property type="entry name" value="Homeodomain-like"/>
    <property type="match status" value="1"/>
</dbReference>
<dbReference type="PANTHER" id="PTHR43874">
    <property type="entry name" value="TWO-COMPONENT RESPONSE REGULATOR"/>
    <property type="match status" value="1"/>
</dbReference>
<dbReference type="GO" id="GO:0009736">
    <property type="term" value="P:cytokinin-activated signaling pathway"/>
    <property type="evidence" value="ECO:0007669"/>
    <property type="project" value="InterPro"/>
</dbReference>
<dbReference type="PANTHER" id="PTHR43874:SF217">
    <property type="entry name" value="TWO-COMPONENT RESPONSE REGULATOR ORR24-LIKE ISOFORM X1"/>
    <property type="match status" value="1"/>
</dbReference>
<dbReference type="InterPro" id="IPR017930">
    <property type="entry name" value="Myb_dom"/>
</dbReference>
<evidence type="ECO:0000256" key="2">
    <source>
        <dbReference type="ARBA" id="ARBA00022553"/>
    </source>
</evidence>
<dbReference type="SUPFAM" id="SSF52172">
    <property type="entry name" value="CheY-like"/>
    <property type="match status" value="1"/>
</dbReference>
<dbReference type="AlphaFoldDB" id="A0AAW0J5C0"/>
<feature type="domain" description="Response regulatory" evidence="10">
    <location>
        <begin position="17"/>
        <end position="132"/>
    </location>
</feature>
<comment type="caution">
    <text evidence="12">The sequence shown here is derived from an EMBL/GenBank/DDBJ whole genome shotgun (WGS) entry which is preliminary data.</text>
</comment>
<keyword evidence="7" id="KW-0539">Nucleus</keyword>
<evidence type="ECO:0000256" key="1">
    <source>
        <dbReference type="ARBA" id="ARBA00004123"/>
    </source>
</evidence>
<dbReference type="PROSITE" id="PS50110">
    <property type="entry name" value="RESPONSE_REGULATORY"/>
    <property type="match status" value="1"/>
</dbReference>
<accession>A0AAW0J5C0</accession>
<protein>
    <submittedName>
        <fullName evidence="12">Two-component response regulator arr10</fullName>
    </submittedName>
</protein>
<keyword evidence="4" id="KW-0805">Transcription regulation</keyword>
<dbReference type="Pfam" id="PF00249">
    <property type="entry name" value="Myb_DNA-binding"/>
    <property type="match status" value="1"/>
</dbReference>
<sequence length="244" mass="27962">MLLKENSHGDQFPVGMRVLAIDANFVCLKYLVTVLQQCRYKVTATTDAEEALQILRNKNEEFDIVITDVVREDIDGFKLLQIISLEMDIPVVMVSANDDVSNIMRSIKHGARDYLLKPVRLQEMMNIWQHVIRKNLDNPEKSSITKEIIDQKTSTLKRTRNQSTKEEDESTKEEGETDTHPDIASSSRKKSRMTWTQELHEKFLDAIQELGNEEAVPNTILKIMNVPGLTRENVASHLQGNTRK</sequence>
<evidence type="ECO:0000256" key="8">
    <source>
        <dbReference type="PROSITE-ProRule" id="PRU00169"/>
    </source>
</evidence>
<reference evidence="12 13" key="1">
    <citation type="journal article" date="2018" name="Sci. Data">
        <title>The draft genome sequence of cork oak.</title>
        <authorList>
            <person name="Ramos A.M."/>
            <person name="Usie A."/>
            <person name="Barbosa P."/>
            <person name="Barros P.M."/>
            <person name="Capote T."/>
            <person name="Chaves I."/>
            <person name="Simoes F."/>
            <person name="Abreu I."/>
            <person name="Carrasquinho I."/>
            <person name="Faro C."/>
            <person name="Guimaraes J.B."/>
            <person name="Mendonca D."/>
            <person name="Nobrega F."/>
            <person name="Rodrigues L."/>
            <person name="Saibo N.J.M."/>
            <person name="Varela M.C."/>
            <person name="Egas C."/>
            <person name="Matos J."/>
            <person name="Miguel C.M."/>
            <person name="Oliveira M.M."/>
            <person name="Ricardo C.P."/>
            <person name="Goncalves S."/>
        </authorList>
    </citation>
    <scope>NUCLEOTIDE SEQUENCE [LARGE SCALE GENOMIC DNA]</scope>
    <source>
        <strain evidence="13">cv. HL8</strain>
    </source>
</reference>
<dbReference type="GO" id="GO:0000160">
    <property type="term" value="P:phosphorelay signal transduction system"/>
    <property type="evidence" value="ECO:0007669"/>
    <property type="project" value="UniProtKB-KW"/>
</dbReference>
<evidence type="ECO:0000259" key="11">
    <source>
        <dbReference type="PROSITE" id="PS51294"/>
    </source>
</evidence>
<dbReference type="PROSITE" id="PS51294">
    <property type="entry name" value="HTH_MYB"/>
    <property type="match status" value="1"/>
</dbReference>
<evidence type="ECO:0000313" key="12">
    <source>
        <dbReference type="EMBL" id="KAK7821988.1"/>
    </source>
</evidence>
<proteinExistence type="predicted"/>
<keyword evidence="2 8" id="KW-0597">Phosphoprotein</keyword>
<dbReference type="InterPro" id="IPR045279">
    <property type="entry name" value="ARR-like"/>
</dbReference>
<dbReference type="Pfam" id="PF00072">
    <property type="entry name" value="Response_reg"/>
    <property type="match status" value="1"/>
</dbReference>
<dbReference type="Gene3D" id="1.10.10.60">
    <property type="entry name" value="Homeodomain-like"/>
    <property type="match status" value="1"/>
</dbReference>
<evidence type="ECO:0000256" key="4">
    <source>
        <dbReference type="ARBA" id="ARBA00023015"/>
    </source>
</evidence>
<evidence type="ECO:0000259" key="10">
    <source>
        <dbReference type="PROSITE" id="PS50110"/>
    </source>
</evidence>
<evidence type="ECO:0000256" key="5">
    <source>
        <dbReference type="ARBA" id="ARBA00023159"/>
    </source>
</evidence>
<dbReference type="InterPro" id="IPR001789">
    <property type="entry name" value="Sig_transdc_resp-reg_receiver"/>
</dbReference>
<evidence type="ECO:0000256" key="6">
    <source>
        <dbReference type="ARBA" id="ARBA00023163"/>
    </source>
</evidence>
<organism evidence="12 13">
    <name type="scientific">Quercus suber</name>
    <name type="common">Cork oak</name>
    <dbReference type="NCBI Taxonomy" id="58331"/>
    <lineage>
        <taxon>Eukaryota</taxon>
        <taxon>Viridiplantae</taxon>
        <taxon>Streptophyta</taxon>
        <taxon>Embryophyta</taxon>
        <taxon>Tracheophyta</taxon>
        <taxon>Spermatophyta</taxon>
        <taxon>Magnoliopsida</taxon>
        <taxon>eudicotyledons</taxon>
        <taxon>Gunneridae</taxon>
        <taxon>Pentapetalae</taxon>
        <taxon>rosids</taxon>
        <taxon>fabids</taxon>
        <taxon>Fagales</taxon>
        <taxon>Fagaceae</taxon>
        <taxon>Quercus</taxon>
    </lineage>
</organism>
<feature type="modified residue" description="4-aspartylphosphate" evidence="8">
    <location>
        <position position="68"/>
    </location>
</feature>
<keyword evidence="13" id="KW-1185">Reference proteome</keyword>
<dbReference type="SMART" id="SM00448">
    <property type="entry name" value="REC"/>
    <property type="match status" value="1"/>
</dbReference>
<dbReference type="EMBL" id="PKMF04000682">
    <property type="protein sequence ID" value="KAK7821988.1"/>
    <property type="molecule type" value="Genomic_DNA"/>
</dbReference>
<feature type="compositionally biased region" description="Basic and acidic residues" evidence="9">
    <location>
        <begin position="172"/>
        <end position="181"/>
    </location>
</feature>
<dbReference type="GO" id="GO:0005634">
    <property type="term" value="C:nucleus"/>
    <property type="evidence" value="ECO:0007669"/>
    <property type="project" value="UniProtKB-SubCell"/>
</dbReference>
<evidence type="ECO:0000313" key="13">
    <source>
        <dbReference type="Proteomes" id="UP000237347"/>
    </source>
</evidence>
<dbReference type="InterPro" id="IPR006447">
    <property type="entry name" value="Myb_dom_plants"/>
</dbReference>
<feature type="domain" description="HTH myb-type" evidence="11">
    <location>
        <begin position="187"/>
        <end position="244"/>
    </location>
</feature>
<dbReference type="InterPro" id="IPR009057">
    <property type="entry name" value="Homeodomain-like_sf"/>
</dbReference>
<dbReference type="FunFam" id="1.10.10.60:FF:000007">
    <property type="entry name" value="Two-component response regulator"/>
    <property type="match status" value="1"/>
</dbReference>
<keyword evidence="3" id="KW-0902">Two-component regulatory system</keyword>
<dbReference type="InterPro" id="IPR001005">
    <property type="entry name" value="SANT/Myb"/>
</dbReference>
<dbReference type="GO" id="GO:0003677">
    <property type="term" value="F:DNA binding"/>
    <property type="evidence" value="ECO:0007669"/>
    <property type="project" value="InterPro"/>
</dbReference>
<keyword evidence="5" id="KW-0010">Activator</keyword>
<dbReference type="InterPro" id="IPR011006">
    <property type="entry name" value="CheY-like_superfamily"/>
</dbReference>
<feature type="region of interest" description="Disordered" evidence="9">
    <location>
        <begin position="143"/>
        <end position="192"/>
    </location>
</feature>
<keyword evidence="6" id="KW-0804">Transcription</keyword>
<evidence type="ECO:0000256" key="9">
    <source>
        <dbReference type="SAM" id="MobiDB-lite"/>
    </source>
</evidence>
<comment type="subcellular location">
    <subcellularLocation>
        <location evidence="1">Nucleus</location>
    </subcellularLocation>
</comment>
<evidence type="ECO:0000256" key="7">
    <source>
        <dbReference type="ARBA" id="ARBA00023242"/>
    </source>
</evidence>
<dbReference type="Gene3D" id="3.40.50.2300">
    <property type="match status" value="1"/>
</dbReference>